<feature type="region of interest" description="Disordered" evidence="4">
    <location>
        <begin position="1"/>
        <end position="20"/>
    </location>
</feature>
<keyword evidence="2" id="KW-0418">Kinase</keyword>
<name>A0A8J3AI69_9BIFI</name>
<gene>
    <name evidence="6" type="ORF">GCM10007377_12970</name>
</gene>
<evidence type="ECO:0000256" key="3">
    <source>
        <dbReference type="ARBA" id="ARBA00023012"/>
    </source>
</evidence>
<keyword evidence="5" id="KW-0472">Membrane</keyword>
<feature type="region of interest" description="Disordered" evidence="4">
    <location>
        <begin position="254"/>
        <end position="275"/>
    </location>
</feature>
<evidence type="ECO:0000256" key="4">
    <source>
        <dbReference type="SAM" id="MobiDB-lite"/>
    </source>
</evidence>
<dbReference type="Gene3D" id="3.30.565.10">
    <property type="entry name" value="Histidine kinase-like ATPase, C-terminal domain"/>
    <property type="match status" value="1"/>
</dbReference>
<comment type="caution">
    <text evidence="6">The sequence shown here is derived from an EMBL/GenBank/DDBJ whole genome shotgun (WGS) entry which is preliminary data.</text>
</comment>
<keyword evidence="7" id="KW-1185">Reference proteome</keyword>
<dbReference type="GO" id="GO:0016301">
    <property type="term" value="F:kinase activity"/>
    <property type="evidence" value="ECO:0007669"/>
    <property type="project" value="UniProtKB-KW"/>
</dbReference>
<evidence type="ECO:0000256" key="2">
    <source>
        <dbReference type="ARBA" id="ARBA00022777"/>
    </source>
</evidence>
<dbReference type="InterPro" id="IPR050482">
    <property type="entry name" value="Sensor_HK_TwoCompSys"/>
</dbReference>
<dbReference type="RefSeq" id="WP_188355458.1">
    <property type="nucleotide sequence ID" value="NZ_BMDH01000003.1"/>
</dbReference>
<dbReference type="SUPFAM" id="SSF55874">
    <property type="entry name" value="ATPase domain of HSP90 chaperone/DNA topoisomerase II/histidine kinase"/>
    <property type="match status" value="1"/>
</dbReference>
<keyword evidence="1" id="KW-0808">Transferase</keyword>
<feature type="transmembrane region" description="Helical" evidence="5">
    <location>
        <begin position="132"/>
        <end position="157"/>
    </location>
</feature>
<dbReference type="Proteomes" id="UP000619536">
    <property type="component" value="Unassembled WGS sequence"/>
</dbReference>
<reference evidence="6" key="1">
    <citation type="journal article" date="2014" name="Int. J. Syst. Evol. Microbiol.">
        <title>Complete genome sequence of Corynebacterium casei LMG S-19264T (=DSM 44701T), isolated from a smear-ripened cheese.</title>
        <authorList>
            <consortium name="US DOE Joint Genome Institute (JGI-PGF)"/>
            <person name="Walter F."/>
            <person name="Albersmeier A."/>
            <person name="Kalinowski J."/>
            <person name="Ruckert C."/>
        </authorList>
    </citation>
    <scope>NUCLEOTIDE SEQUENCE</scope>
    <source>
        <strain evidence="6">CCM 8606</strain>
    </source>
</reference>
<feature type="transmembrane region" description="Helical" evidence="5">
    <location>
        <begin position="47"/>
        <end position="69"/>
    </location>
</feature>
<keyword evidence="5" id="KW-1133">Transmembrane helix</keyword>
<proteinExistence type="predicted"/>
<dbReference type="PANTHER" id="PTHR24421">
    <property type="entry name" value="NITRATE/NITRITE SENSOR PROTEIN NARX-RELATED"/>
    <property type="match status" value="1"/>
</dbReference>
<keyword evidence="3" id="KW-0902">Two-component regulatory system</keyword>
<dbReference type="AlphaFoldDB" id="A0A8J3AI69"/>
<dbReference type="InterPro" id="IPR036890">
    <property type="entry name" value="HATPase_C_sf"/>
</dbReference>
<organism evidence="6 7">
    <name type="scientific">Galliscardovia ingluviei</name>
    <dbReference type="NCBI Taxonomy" id="1769422"/>
    <lineage>
        <taxon>Bacteria</taxon>
        <taxon>Bacillati</taxon>
        <taxon>Actinomycetota</taxon>
        <taxon>Actinomycetes</taxon>
        <taxon>Bifidobacteriales</taxon>
        <taxon>Bifidobacteriaceae</taxon>
        <taxon>Galliscardovia</taxon>
    </lineage>
</organism>
<keyword evidence="5" id="KW-0812">Transmembrane</keyword>
<feature type="compositionally biased region" description="Low complexity" evidence="4">
    <location>
        <begin position="254"/>
        <end position="273"/>
    </location>
</feature>
<reference evidence="6" key="2">
    <citation type="submission" date="2020-09" db="EMBL/GenBank/DDBJ databases">
        <authorList>
            <person name="Sun Q."/>
            <person name="Sedlacek I."/>
        </authorList>
    </citation>
    <scope>NUCLEOTIDE SEQUENCE</scope>
    <source>
        <strain evidence="6">CCM 8606</strain>
    </source>
</reference>
<evidence type="ECO:0000313" key="6">
    <source>
        <dbReference type="EMBL" id="GGI14848.1"/>
    </source>
</evidence>
<evidence type="ECO:0008006" key="8">
    <source>
        <dbReference type="Google" id="ProtNLM"/>
    </source>
</evidence>
<feature type="transmembrane region" description="Helical" evidence="5">
    <location>
        <begin position="75"/>
        <end position="96"/>
    </location>
</feature>
<evidence type="ECO:0000313" key="7">
    <source>
        <dbReference type="Proteomes" id="UP000619536"/>
    </source>
</evidence>
<feature type="transmembrane region" description="Helical" evidence="5">
    <location>
        <begin position="163"/>
        <end position="185"/>
    </location>
</feature>
<protein>
    <recommendedName>
        <fullName evidence="8">Histidine kinase</fullName>
    </recommendedName>
</protein>
<dbReference type="GO" id="GO:0000160">
    <property type="term" value="P:phosphorelay signal transduction system"/>
    <property type="evidence" value="ECO:0007669"/>
    <property type="project" value="UniProtKB-KW"/>
</dbReference>
<evidence type="ECO:0000256" key="5">
    <source>
        <dbReference type="SAM" id="Phobius"/>
    </source>
</evidence>
<dbReference type="EMBL" id="BMDH01000003">
    <property type="protein sequence ID" value="GGI14848.1"/>
    <property type="molecule type" value="Genomic_DNA"/>
</dbReference>
<sequence>MNTQPTPQSDPHQAQPTTPLGRTTLSALVDAAGQAQQSAKPITRATVATITSLVGVISAVLIPMMILILHLSWQVAIGIVMIFIGVSIGWTQMSFITNPAPYIDESAYGAMQSSSSRQSAIAATSVRRHNKLVSIAVATLALCIAVTGVLMICSIAIRLQDLIIGALAGVLMLAVIAIIIAPWWMSLLADLGAQRAKTANEALRADIATRLHDSVLQTLALIRLHADESQTVASLARMQERELRAWLYTGQQTASTPASTADPTTETTDPQTSAGYQQPNLVHPKHPHIHNGMPIEQAIAALAAYVEDTRQQAIEVVTVGQASVSDATLPILDAATEAMHNAAQYGSTPITVYCEVQHQQSAQIISIFIRDHGQGFDTEHLPQGHMGIRESIIGRMRRAGGEARIISKPQWGTEVRLTLRIVEQS</sequence>
<evidence type="ECO:0000256" key="1">
    <source>
        <dbReference type="ARBA" id="ARBA00022679"/>
    </source>
</evidence>
<dbReference type="PANTHER" id="PTHR24421:SF61">
    <property type="entry name" value="OXYGEN SENSOR HISTIDINE KINASE NREB"/>
    <property type="match status" value="1"/>
</dbReference>
<accession>A0A8J3AI69</accession>